<evidence type="ECO:0000313" key="2">
    <source>
        <dbReference type="EMBL" id="NOV01818.1"/>
    </source>
</evidence>
<keyword evidence="1" id="KW-1133">Transmembrane helix</keyword>
<name>A0ABX1ZSJ1_9BACL</name>
<feature type="transmembrane region" description="Helical" evidence="1">
    <location>
        <begin position="67"/>
        <end position="86"/>
    </location>
</feature>
<proteinExistence type="predicted"/>
<gene>
    <name evidence="2" type="ORF">GC097_17525</name>
</gene>
<feature type="transmembrane region" description="Helical" evidence="1">
    <location>
        <begin position="127"/>
        <end position="146"/>
    </location>
</feature>
<feature type="transmembrane region" description="Helical" evidence="1">
    <location>
        <begin position="98"/>
        <end position="115"/>
    </location>
</feature>
<feature type="transmembrane region" description="Helical" evidence="1">
    <location>
        <begin position="36"/>
        <end position="55"/>
    </location>
</feature>
<keyword evidence="3" id="KW-1185">Reference proteome</keyword>
<feature type="transmembrane region" description="Helical" evidence="1">
    <location>
        <begin position="6"/>
        <end position="24"/>
    </location>
</feature>
<protein>
    <submittedName>
        <fullName evidence="2">Uncharacterized protein</fullName>
    </submittedName>
</protein>
<keyword evidence="1" id="KW-0812">Transmembrane</keyword>
<dbReference type="EMBL" id="WHNZ01000040">
    <property type="protein sequence ID" value="NOV01818.1"/>
    <property type="molecule type" value="Genomic_DNA"/>
</dbReference>
<accession>A0ABX1ZSJ1</accession>
<sequence>MNVKADHMIILAVWAISVIGMLLVPKRDRRKAQVAFLFQQFLSWILGLIVVQNDWLDYPVRELQRNYSSLTFEFMGYPIIAVYLNIYYPKVKKGWTRFLFVLAFPAAITLIEVLLERHTELIEYRAWSWYWTFVSTWATLQLSLVFNRWFFRSDGGVSQPEDEKDCPSGHF</sequence>
<dbReference type="InterPro" id="IPR048147">
    <property type="entry name" value="CBO0543-like"/>
</dbReference>
<dbReference type="Proteomes" id="UP000618579">
    <property type="component" value="Unassembled WGS sequence"/>
</dbReference>
<evidence type="ECO:0000256" key="1">
    <source>
        <dbReference type="SAM" id="Phobius"/>
    </source>
</evidence>
<dbReference type="RefSeq" id="WP_171684645.1">
    <property type="nucleotide sequence ID" value="NZ_WHNZ01000040.1"/>
</dbReference>
<organism evidence="2 3">
    <name type="scientific">Paenibacillus planticolens</name>
    <dbReference type="NCBI Taxonomy" id="2654976"/>
    <lineage>
        <taxon>Bacteria</taxon>
        <taxon>Bacillati</taxon>
        <taxon>Bacillota</taxon>
        <taxon>Bacilli</taxon>
        <taxon>Bacillales</taxon>
        <taxon>Paenibacillaceae</taxon>
        <taxon>Paenibacillus</taxon>
    </lineage>
</organism>
<evidence type="ECO:0000313" key="3">
    <source>
        <dbReference type="Proteomes" id="UP000618579"/>
    </source>
</evidence>
<comment type="caution">
    <text evidence="2">The sequence shown here is derived from an EMBL/GenBank/DDBJ whole genome shotgun (WGS) entry which is preliminary data.</text>
</comment>
<dbReference type="NCBIfam" id="NF041644">
    <property type="entry name" value="CBO0543_fam"/>
    <property type="match status" value="1"/>
</dbReference>
<reference evidence="2 3" key="1">
    <citation type="submission" date="2019-10" db="EMBL/GenBank/DDBJ databases">
        <title>Description of Paenibacillus pedi sp. nov.</title>
        <authorList>
            <person name="Carlier A."/>
            <person name="Qi S."/>
        </authorList>
    </citation>
    <scope>NUCLEOTIDE SEQUENCE [LARGE SCALE GENOMIC DNA]</scope>
    <source>
        <strain evidence="2 3">LMG 31457</strain>
    </source>
</reference>
<keyword evidence="1" id="KW-0472">Membrane</keyword>